<keyword evidence="9" id="KW-1185">Reference proteome</keyword>
<dbReference type="GeneTree" id="ENSGT00940000156600"/>
<keyword evidence="5 7" id="KW-0472">Membrane</keyword>
<comment type="function">
    <text evidence="7">Choline transporter.</text>
</comment>
<sequence length="265" mass="30200">VIPANDTCMYPNLTCSPKTFNRTNITKVCPGSQCMFAFCSGESVYHRYILVLHLYNLFVFFWLVNIITALGQYTLAGAFASYYWARKKPNDIPAFPVCSSFIQALRYHTGSLAFGSLIVAVAQIIQIVPTKYLDMILKGSIKPFSRFNFCASSKDSFLLLMRNVIRMSVLDKVTHFLFFLGKLLISGSIGVLAFFFFTYKLPVIQEEVPSLNYIWVPLVTGIVVSYMIAQGFCDVYSMCVDRPQMWADKPCFTPFHSLRTWKNFN</sequence>
<dbReference type="PANTHER" id="PTHR12385">
    <property type="entry name" value="CHOLINE TRANSPORTER-LIKE (SLC FAMILY 44)"/>
    <property type="match status" value="1"/>
</dbReference>
<evidence type="ECO:0000313" key="9">
    <source>
        <dbReference type="Proteomes" id="UP000694565"/>
    </source>
</evidence>
<dbReference type="GO" id="GO:0005886">
    <property type="term" value="C:plasma membrane"/>
    <property type="evidence" value="ECO:0007669"/>
    <property type="project" value="UniProtKB-SubCell"/>
</dbReference>
<reference evidence="8" key="1">
    <citation type="submission" date="2025-08" db="UniProtKB">
        <authorList>
            <consortium name="Ensembl"/>
        </authorList>
    </citation>
    <scope>IDENTIFICATION</scope>
</reference>
<evidence type="ECO:0000256" key="3">
    <source>
        <dbReference type="ARBA" id="ARBA00022692"/>
    </source>
</evidence>
<evidence type="ECO:0000256" key="1">
    <source>
        <dbReference type="ARBA" id="ARBA00004141"/>
    </source>
</evidence>
<feature type="transmembrane region" description="Helical" evidence="7">
    <location>
        <begin position="105"/>
        <end position="128"/>
    </location>
</feature>
<dbReference type="AlphaFoldDB" id="A0A8C2WQP6"/>
<keyword evidence="4 7" id="KW-1133">Transmembrane helix</keyword>
<evidence type="ECO:0000313" key="8">
    <source>
        <dbReference type="Ensembl" id="ENSCLMP00005007281.1"/>
    </source>
</evidence>
<dbReference type="InterPro" id="IPR007603">
    <property type="entry name" value="Choline_transptr-like"/>
</dbReference>
<evidence type="ECO:0000256" key="2">
    <source>
        <dbReference type="ARBA" id="ARBA00007168"/>
    </source>
</evidence>
<dbReference type="Proteomes" id="UP000694565">
    <property type="component" value="Unplaced"/>
</dbReference>
<evidence type="ECO:0000256" key="6">
    <source>
        <dbReference type="ARBA" id="ARBA00023180"/>
    </source>
</evidence>
<dbReference type="PANTHER" id="PTHR12385:SF14">
    <property type="entry name" value="CHOLINE TRANSPORTER-LIKE 2"/>
    <property type="match status" value="1"/>
</dbReference>
<feature type="transmembrane region" description="Helical" evidence="7">
    <location>
        <begin position="57"/>
        <end position="85"/>
    </location>
</feature>
<dbReference type="Pfam" id="PF04515">
    <property type="entry name" value="Choline_transpo"/>
    <property type="match status" value="1"/>
</dbReference>
<dbReference type="Ensembl" id="ENSCLMT00005007790.1">
    <property type="protein sequence ID" value="ENSCLMP00005007281.1"/>
    <property type="gene ID" value="ENSCLMG00005003967.1"/>
</dbReference>
<name>A0A8C2WQP6_CYCLU</name>
<keyword evidence="3 7" id="KW-0812">Transmembrane</keyword>
<organism evidence="8 9">
    <name type="scientific">Cyclopterus lumpus</name>
    <name type="common">Lumpsucker</name>
    <dbReference type="NCBI Taxonomy" id="8103"/>
    <lineage>
        <taxon>Eukaryota</taxon>
        <taxon>Metazoa</taxon>
        <taxon>Chordata</taxon>
        <taxon>Craniata</taxon>
        <taxon>Vertebrata</taxon>
        <taxon>Euteleostomi</taxon>
        <taxon>Actinopterygii</taxon>
        <taxon>Neopterygii</taxon>
        <taxon>Teleostei</taxon>
        <taxon>Neoteleostei</taxon>
        <taxon>Acanthomorphata</taxon>
        <taxon>Eupercaria</taxon>
        <taxon>Perciformes</taxon>
        <taxon>Cottioidei</taxon>
        <taxon>Cottales</taxon>
        <taxon>Cyclopteridae</taxon>
        <taxon>Cyclopterus</taxon>
    </lineage>
</organism>
<accession>A0A8C2WQP6</accession>
<evidence type="ECO:0000256" key="7">
    <source>
        <dbReference type="RuleBase" id="RU368066"/>
    </source>
</evidence>
<dbReference type="GO" id="GO:0022857">
    <property type="term" value="F:transmembrane transporter activity"/>
    <property type="evidence" value="ECO:0007669"/>
    <property type="project" value="UniProtKB-UniRule"/>
</dbReference>
<reference evidence="8" key="2">
    <citation type="submission" date="2025-09" db="UniProtKB">
        <authorList>
            <consortium name="Ensembl"/>
        </authorList>
    </citation>
    <scope>IDENTIFICATION</scope>
</reference>
<keyword evidence="6" id="KW-0325">Glycoprotein</keyword>
<feature type="transmembrane region" description="Helical" evidence="7">
    <location>
        <begin position="211"/>
        <end position="229"/>
    </location>
</feature>
<feature type="transmembrane region" description="Helical" evidence="7">
    <location>
        <begin position="176"/>
        <end position="199"/>
    </location>
</feature>
<protein>
    <recommendedName>
        <fullName evidence="7">Choline transporter-like protein</fullName>
    </recommendedName>
</protein>
<comment type="similarity">
    <text evidence="2 7">Belongs to the CTL (choline transporter-like) family.</text>
</comment>
<evidence type="ECO:0000256" key="5">
    <source>
        <dbReference type="ARBA" id="ARBA00023136"/>
    </source>
</evidence>
<comment type="subcellular location">
    <subcellularLocation>
        <location evidence="7">Cell membrane</location>
        <topology evidence="7">Multi-pass membrane protein</topology>
    </subcellularLocation>
    <subcellularLocation>
        <location evidence="1">Membrane</location>
        <topology evidence="1">Multi-pass membrane protein</topology>
    </subcellularLocation>
</comment>
<evidence type="ECO:0000256" key="4">
    <source>
        <dbReference type="ARBA" id="ARBA00022989"/>
    </source>
</evidence>
<proteinExistence type="inferred from homology"/>
<comment type="caution">
    <text evidence="7">Lacks conserved residue(s) required for the propagation of feature annotation.</text>
</comment>